<organism evidence="2 3">
    <name type="scientific">Halobacillus salinarum</name>
    <dbReference type="NCBI Taxonomy" id="2932257"/>
    <lineage>
        <taxon>Bacteria</taxon>
        <taxon>Bacillati</taxon>
        <taxon>Bacillota</taxon>
        <taxon>Bacilli</taxon>
        <taxon>Bacillales</taxon>
        <taxon>Bacillaceae</taxon>
        <taxon>Halobacillus</taxon>
    </lineage>
</organism>
<dbReference type="RefSeq" id="WP_244708191.1">
    <property type="nucleotide sequence ID" value="NZ_CP095073.1"/>
</dbReference>
<evidence type="ECO:0000313" key="2">
    <source>
        <dbReference type="EMBL" id="UOQ42831.1"/>
    </source>
</evidence>
<proteinExistence type="predicted"/>
<keyword evidence="1" id="KW-0472">Membrane</keyword>
<feature type="transmembrane region" description="Helical" evidence="1">
    <location>
        <begin position="6"/>
        <end position="22"/>
    </location>
</feature>
<dbReference type="Proteomes" id="UP000831787">
    <property type="component" value="Chromosome"/>
</dbReference>
<evidence type="ECO:0000256" key="1">
    <source>
        <dbReference type="SAM" id="Phobius"/>
    </source>
</evidence>
<keyword evidence="3" id="KW-1185">Reference proteome</keyword>
<evidence type="ECO:0008006" key="4">
    <source>
        <dbReference type="Google" id="ProtNLM"/>
    </source>
</evidence>
<gene>
    <name evidence="2" type="ORF">MUN89_12755</name>
</gene>
<keyword evidence="1" id="KW-0812">Transmembrane</keyword>
<feature type="transmembrane region" description="Helical" evidence="1">
    <location>
        <begin position="62"/>
        <end position="78"/>
    </location>
</feature>
<keyword evidence="1" id="KW-1133">Transmembrane helix</keyword>
<name>A0ABY4EED6_9BACI</name>
<protein>
    <recommendedName>
        <fullName evidence="4">Amino acid permease</fullName>
    </recommendedName>
</protein>
<evidence type="ECO:0000313" key="3">
    <source>
        <dbReference type="Proteomes" id="UP000831787"/>
    </source>
</evidence>
<dbReference type="EMBL" id="CP095073">
    <property type="protein sequence ID" value="UOQ42831.1"/>
    <property type="molecule type" value="Genomic_DNA"/>
</dbReference>
<accession>A0ABY4EED6</accession>
<sequence length="90" mass="10123">MLKVFMIMSTILLEIIAVAIIIKKRQQMQENKGWKSFVTPVCFLLAPVVALIAYLFNAAGTVSWACLLGLFITAAYFTKHLPSQKNHVHM</sequence>
<feature type="transmembrane region" description="Helical" evidence="1">
    <location>
        <begin position="34"/>
        <end position="56"/>
    </location>
</feature>
<reference evidence="2 3" key="1">
    <citation type="submission" date="2022-04" db="EMBL/GenBank/DDBJ databases">
        <title>Halobacillus sp. isolated from saltern.</title>
        <authorList>
            <person name="Won M."/>
            <person name="Lee C.-M."/>
            <person name="Woen H.-Y."/>
            <person name="Kwon S.-W."/>
        </authorList>
    </citation>
    <scope>NUCLEOTIDE SEQUENCE [LARGE SCALE GENOMIC DNA]</scope>
    <source>
        <strain evidence="2 3">SSBR10-3</strain>
    </source>
</reference>